<feature type="compositionally biased region" description="Polar residues" evidence="1">
    <location>
        <begin position="396"/>
        <end position="407"/>
    </location>
</feature>
<keyword evidence="2" id="KW-1133">Transmembrane helix</keyword>
<feature type="transmembrane region" description="Helical" evidence="2">
    <location>
        <begin position="238"/>
        <end position="256"/>
    </location>
</feature>
<evidence type="ECO:0000256" key="2">
    <source>
        <dbReference type="SAM" id="Phobius"/>
    </source>
</evidence>
<feature type="transmembrane region" description="Helical" evidence="2">
    <location>
        <begin position="263"/>
        <end position="285"/>
    </location>
</feature>
<reference evidence="4" key="1">
    <citation type="journal article" date="2013" name="Genetics">
        <title>The draft genome and transcriptome of Panagrellus redivivus are shaped by the harsh demands of a free-living lifestyle.</title>
        <authorList>
            <person name="Srinivasan J."/>
            <person name="Dillman A.R."/>
            <person name="Macchietto M.G."/>
            <person name="Heikkinen L."/>
            <person name="Lakso M."/>
            <person name="Fracchia K.M."/>
            <person name="Antoshechkin I."/>
            <person name="Mortazavi A."/>
            <person name="Wong G."/>
            <person name="Sternberg P.W."/>
        </authorList>
    </citation>
    <scope>NUCLEOTIDE SEQUENCE [LARGE SCALE GENOMIC DNA]</scope>
    <source>
        <strain evidence="4">MT8872</strain>
    </source>
</reference>
<feature type="transmembrane region" description="Helical" evidence="2">
    <location>
        <begin position="155"/>
        <end position="175"/>
    </location>
</feature>
<evidence type="ECO:0000256" key="3">
    <source>
        <dbReference type="SAM" id="SignalP"/>
    </source>
</evidence>
<sequence length="415" mass="46633">MRAIAVFVLFLVVVTAATPPSAFSNSSDDGHIRVKRDDAASTSNLQAFVLSVLGFFASVSLVLMVVFGRFMEDVPLRWHVLNVGCLGSMSCLMMNNCLAISPMASFLKDDFMFQKCIDLKRLVLSTFYLGMVFVTPATFLIHFVPSVKKWPLMRFYVWIPLFFVLDLFVLVIYTAQPTVDVTAFTDFRMYHVIISVINYVFLFISFVLTLCCLIKWFVYSCQYCCNATSEIVPQMWDTLNMILYFIYILIGTIVRCPPNDYAMALWIMSNFAALIFEMIPADLLMQIMNSSGGGGGGGIMELLTLFLQIVDVFALIWPFVDFVVTILCIPMFRWQMLHIVSCGQAGREPLKKIRRRFCCNGCCIGVGGTKRLSSSRSNGVSPADFVKVKEAEQKAPGTTFSNQSTEIALTPPWKP</sequence>
<feature type="signal peptide" evidence="3">
    <location>
        <begin position="1"/>
        <end position="16"/>
    </location>
</feature>
<reference evidence="5" key="2">
    <citation type="submission" date="2020-10" db="UniProtKB">
        <authorList>
            <consortium name="WormBaseParasite"/>
        </authorList>
    </citation>
    <scope>IDENTIFICATION</scope>
</reference>
<feature type="region of interest" description="Disordered" evidence="1">
    <location>
        <begin position="393"/>
        <end position="415"/>
    </location>
</feature>
<dbReference type="AlphaFoldDB" id="A0A7E4UX50"/>
<keyword evidence="4" id="KW-1185">Reference proteome</keyword>
<feature type="chain" id="PRO_5028832757" evidence="3">
    <location>
        <begin position="17"/>
        <end position="415"/>
    </location>
</feature>
<name>A0A7E4UX50_PANRE</name>
<keyword evidence="3" id="KW-0732">Signal</keyword>
<dbReference type="WBParaSite" id="Pan_g13902.t1">
    <property type="protein sequence ID" value="Pan_g13902.t1"/>
    <property type="gene ID" value="Pan_g13902"/>
</dbReference>
<feature type="transmembrane region" description="Helical" evidence="2">
    <location>
        <begin position="196"/>
        <end position="218"/>
    </location>
</feature>
<feature type="transmembrane region" description="Helical" evidence="2">
    <location>
        <begin position="48"/>
        <end position="67"/>
    </location>
</feature>
<dbReference type="Proteomes" id="UP000492821">
    <property type="component" value="Unassembled WGS sequence"/>
</dbReference>
<feature type="transmembrane region" description="Helical" evidence="2">
    <location>
        <begin position="122"/>
        <end position="143"/>
    </location>
</feature>
<evidence type="ECO:0000313" key="5">
    <source>
        <dbReference type="WBParaSite" id="Pan_g13902.t1"/>
    </source>
</evidence>
<evidence type="ECO:0000313" key="4">
    <source>
        <dbReference type="Proteomes" id="UP000492821"/>
    </source>
</evidence>
<accession>A0A7E4UX50</accession>
<organism evidence="4 5">
    <name type="scientific">Panagrellus redivivus</name>
    <name type="common">Microworm</name>
    <dbReference type="NCBI Taxonomy" id="6233"/>
    <lineage>
        <taxon>Eukaryota</taxon>
        <taxon>Metazoa</taxon>
        <taxon>Ecdysozoa</taxon>
        <taxon>Nematoda</taxon>
        <taxon>Chromadorea</taxon>
        <taxon>Rhabditida</taxon>
        <taxon>Tylenchina</taxon>
        <taxon>Panagrolaimomorpha</taxon>
        <taxon>Panagrolaimoidea</taxon>
        <taxon>Panagrolaimidae</taxon>
        <taxon>Panagrellus</taxon>
    </lineage>
</organism>
<protein>
    <submittedName>
        <fullName evidence="5">G_PROTEIN_RECEP_F1_2 domain-containing protein</fullName>
    </submittedName>
</protein>
<evidence type="ECO:0000256" key="1">
    <source>
        <dbReference type="SAM" id="MobiDB-lite"/>
    </source>
</evidence>
<keyword evidence="2" id="KW-0472">Membrane</keyword>
<keyword evidence="2" id="KW-0812">Transmembrane</keyword>
<feature type="transmembrane region" description="Helical" evidence="2">
    <location>
        <begin position="305"/>
        <end position="329"/>
    </location>
</feature>
<proteinExistence type="predicted"/>